<feature type="compositionally biased region" description="Low complexity" evidence="20">
    <location>
        <begin position="937"/>
        <end position="960"/>
    </location>
</feature>
<evidence type="ECO:0000256" key="19">
    <source>
        <dbReference type="PROSITE-ProRule" id="PRU10141"/>
    </source>
</evidence>
<feature type="region of interest" description="Disordered" evidence="20">
    <location>
        <begin position="933"/>
        <end position="961"/>
    </location>
</feature>
<sequence>MFMFMIMNYESLIILISLVGFLCFRQLTFAQLQLHPDEAHVLDRIATTLGATLMNSTGDDPCQLGKLPVTDTSIENIITCNYSDGNFSHVTVLKLKTMNLQGSLPQELVNLTFLEEIDLVRIYLSGKLPKEWASMRHLKRISLTANNLSGEIPTEWGNFTNLTYLSLEANQLSGTVPKELGYLVNLTDLILSSNQFVGSLPITLQYLTKLTDFRISDNSFNGTVPEFIRNWTKLGRLEMYSSGLEGPINPAIFALGNLTDLRITDMSGPKFDFPKRINENMKYLVLRNLSMSGYIPTDVWNMDNLTTLDLTFNELEGEFNSSDPKPMYIFLSDNKLTGTIPDSIFLSTKQNIDLSYNNFTLPANCPRSSSHINLYRSFTWEHNMKLSIYFSILTYFDPLLYRSGLLPCPSGSSCQKYYQSIHINCGGPNVTINHTMYEGDGAAGNGPIILNYDSGTKWGFISAGEFMDDSNKNSDGYIVQGDGQPKLYSNARVSPLLLTYYGYCLENGNYTVNLHFAEILFNDEKPYERDGRRIFDIYIQGMLQWKDFNIKEEANGTGKAIIRPFNARVTDNTLVIRLYWAGKGTTIIPFRGVYGPLISAISVCSDLKGLDLQTGTFTFRQLKAATNNFNSANKLGEGGFGSVYKGQLSDGTVIAVKQLSSKSRQGNREFVNEIGMISGLQHPNLVKLFGCCVEGNQLLLVYEYMENNCLAHALFGSESNTLKLDWATRQKICVGIARGLAFLHEESAIKIVHRDIKATNVLLDRQLNAKISDFGLAKLKEEEHTHISTRVAGTVGYMAPEYALWGHLTEKADVYSFGVVALEIASGRNNASYRAQNGCVCLLDFAFNLQQKGNLMEIVDPNLEDKFNKEEAEKMIRVALLCSNADPAVRPTMSEVVSMLEARATVQEVASDPSIYGVDLQFKPLKGYYQQIHDESSSGSSAPNFSSKRTGLGSSTTSGSDLYTVNSKTAQDIYSINSESIYSNLISAHDLYPVDSESIQLNLSEKS</sequence>
<accession>A0ABQ8HWE5</accession>
<dbReference type="PANTHER" id="PTHR48006:SF81">
    <property type="entry name" value="PROTEIN KINASE DOMAIN-CONTAINING PROTEIN"/>
    <property type="match status" value="1"/>
</dbReference>
<evidence type="ECO:0000256" key="10">
    <source>
        <dbReference type="ARBA" id="ARBA00022741"/>
    </source>
</evidence>
<keyword evidence="11" id="KW-0418">Kinase</keyword>
<dbReference type="InterPro" id="IPR017441">
    <property type="entry name" value="Protein_kinase_ATP_BS"/>
</dbReference>
<keyword evidence="23" id="KW-1185">Reference proteome</keyword>
<evidence type="ECO:0000256" key="11">
    <source>
        <dbReference type="ARBA" id="ARBA00022777"/>
    </source>
</evidence>
<evidence type="ECO:0000259" key="21">
    <source>
        <dbReference type="PROSITE" id="PS50011"/>
    </source>
</evidence>
<proteinExistence type="predicted"/>
<dbReference type="SUPFAM" id="SSF52058">
    <property type="entry name" value="L domain-like"/>
    <property type="match status" value="1"/>
</dbReference>
<dbReference type="PANTHER" id="PTHR48006">
    <property type="entry name" value="LEUCINE-RICH REPEAT-CONTAINING PROTEIN DDB_G0281931-RELATED"/>
    <property type="match status" value="1"/>
</dbReference>
<keyword evidence="6" id="KW-0808">Transferase</keyword>
<keyword evidence="12 19" id="KW-0067">ATP-binding</keyword>
<dbReference type="InterPro" id="IPR001611">
    <property type="entry name" value="Leu-rich_rpt"/>
</dbReference>
<evidence type="ECO:0000256" key="9">
    <source>
        <dbReference type="ARBA" id="ARBA00022737"/>
    </source>
</evidence>
<dbReference type="PROSITE" id="PS50011">
    <property type="entry name" value="PROTEIN_KINASE_DOM"/>
    <property type="match status" value="1"/>
</dbReference>
<keyword evidence="13" id="KW-1133">Transmembrane helix</keyword>
<evidence type="ECO:0000313" key="23">
    <source>
        <dbReference type="Proteomes" id="UP000827721"/>
    </source>
</evidence>
<keyword evidence="16" id="KW-0325">Glycoprotein</keyword>
<dbReference type="SMART" id="SM00220">
    <property type="entry name" value="S_TKc"/>
    <property type="match status" value="1"/>
</dbReference>
<evidence type="ECO:0000256" key="12">
    <source>
        <dbReference type="ARBA" id="ARBA00022840"/>
    </source>
</evidence>
<feature type="domain" description="Protein kinase" evidence="21">
    <location>
        <begin position="629"/>
        <end position="906"/>
    </location>
</feature>
<dbReference type="EC" id="2.7.11.1" evidence="2"/>
<dbReference type="Pfam" id="PF11721">
    <property type="entry name" value="Malectin"/>
    <property type="match status" value="1"/>
</dbReference>
<dbReference type="InterPro" id="IPR001245">
    <property type="entry name" value="Ser-Thr/Tyr_kinase_cat_dom"/>
</dbReference>
<dbReference type="EMBL" id="JAFEMO010000006">
    <property type="protein sequence ID" value="KAH7568682.1"/>
    <property type="molecule type" value="Genomic_DNA"/>
</dbReference>
<keyword evidence="7" id="KW-0812">Transmembrane</keyword>
<keyword evidence="4" id="KW-0597">Phosphoprotein</keyword>
<keyword evidence="15" id="KW-0675">Receptor</keyword>
<comment type="catalytic activity">
    <reaction evidence="18">
        <text>L-seryl-[protein] + ATP = O-phospho-L-seryl-[protein] + ADP + H(+)</text>
        <dbReference type="Rhea" id="RHEA:17989"/>
        <dbReference type="Rhea" id="RHEA-COMP:9863"/>
        <dbReference type="Rhea" id="RHEA-COMP:11604"/>
        <dbReference type="ChEBI" id="CHEBI:15378"/>
        <dbReference type="ChEBI" id="CHEBI:29999"/>
        <dbReference type="ChEBI" id="CHEBI:30616"/>
        <dbReference type="ChEBI" id="CHEBI:83421"/>
        <dbReference type="ChEBI" id="CHEBI:456216"/>
        <dbReference type="EC" id="2.7.11.1"/>
    </reaction>
</comment>
<dbReference type="Pfam" id="PF13855">
    <property type="entry name" value="LRR_8"/>
    <property type="match status" value="1"/>
</dbReference>
<evidence type="ECO:0000256" key="16">
    <source>
        <dbReference type="ARBA" id="ARBA00023180"/>
    </source>
</evidence>
<reference evidence="22 23" key="1">
    <citation type="submission" date="2021-02" db="EMBL/GenBank/DDBJ databases">
        <title>Plant Genome Project.</title>
        <authorList>
            <person name="Zhang R.-G."/>
        </authorList>
    </citation>
    <scope>NUCLEOTIDE SEQUENCE [LARGE SCALE GENOMIC DNA]</scope>
    <source>
        <tissue evidence="22">Leaves</tissue>
    </source>
</reference>
<keyword evidence="5" id="KW-0433">Leucine-rich repeat</keyword>
<feature type="binding site" evidence="19">
    <location>
        <position position="657"/>
    </location>
    <ligand>
        <name>ATP</name>
        <dbReference type="ChEBI" id="CHEBI:30616"/>
    </ligand>
</feature>
<dbReference type="SUPFAM" id="SSF56112">
    <property type="entry name" value="Protein kinase-like (PK-like)"/>
    <property type="match status" value="1"/>
</dbReference>
<dbReference type="CDD" id="cd14066">
    <property type="entry name" value="STKc_IRAK"/>
    <property type="match status" value="1"/>
</dbReference>
<keyword evidence="14" id="KW-0472">Membrane</keyword>
<evidence type="ECO:0000256" key="1">
    <source>
        <dbReference type="ARBA" id="ARBA00004479"/>
    </source>
</evidence>
<name>A0ABQ8HWE5_9ROSI</name>
<dbReference type="Gene3D" id="3.80.10.10">
    <property type="entry name" value="Ribonuclease Inhibitor"/>
    <property type="match status" value="1"/>
</dbReference>
<evidence type="ECO:0000256" key="4">
    <source>
        <dbReference type="ARBA" id="ARBA00022553"/>
    </source>
</evidence>
<dbReference type="InterPro" id="IPR000719">
    <property type="entry name" value="Prot_kinase_dom"/>
</dbReference>
<dbReference type="InterPro" id="IPR008271">
    <property type="entry name" value="Ser/Thr_kinase_AS"/>
</dbReference>
<dbReference type="Gene3D" id="2.60.120.430">
    <property type="entry name" value="Galactose-binding lectin"/>
    <property type="match status" value="1"/>
</dbReference>
<protein>
    <recommendedName>
        <fullName evidence="2">non-specific serine/threonine protein kinase</fullName>
        <ecNumber evidence="2">2.7.11.1</ecNumber>
    </recommendedName>
</protein>
<dbReference type="PROSITE" id="PS00108">
    <property type="entry name" value="PROTEIN_KINASE_ST"/>
    <property type="match status" value="1"/>
</dbReference>
<evidence type="ECO:0000256" key="20">
    <source>
        <dbReference type="SAM" id="MobiDB-lite"/>
    </source>
</evidence>
<dbReference type="InterPro" id="IPR021720">
    <property type="entry name" value="Malectin_dom"/>
</dbReference>
<dbReference type="InterPro" id="IPR051824">
    <property type="entry name" value="LRR_Rcpt-Like_S/T_Kinase"/>
</dbReference>
<evidence type="ECO:0000256" key="17">
    <source>
        <dbReference type="ARBA" id="ARBA00047899"/>
    </source>
</evidence>
<organism evidence="22 23">
    <name type="scientific">Xanthoceras sorbifolium</name>
    <dbReference type="NCBI Taxonomy" id="99658"/>
    <lineage>
        <taxon>Eukaryota</taxon>
        <taxon>Viridiplantae</taxon>
        <taxon>Streptophyta</taxon>
        <taxon>Embryophyta</taxon>
        <taxon>Tracheophyta</taxon>
        <taxon>Spermatophyta</taxon>
        <taxon>Magnoliopsida</taxon>
        <taxon>eudicotyledons</taxon>
        <taxon>Gunneridae</taxon>
        <taxon>Pentapetalae</taxon>
        <taxon>rosids</taxon>
        <taxon>malvids</taxon>
        <taxon>Sapindales</taxon>
        <taxon>Sapindaceae</taxon>
        <taxon>Xanthoceroideae</taxon>
        <taxon>Xanthoceras</taxon>
    </lineage>
</organism>
<dbReference type="Gene3D" id="3.30.200.20">
    <property type="entry name" value="Phosphorylase Kinase, domain 1"/>
    <property type="match status" value="1"/>
</dbReference>
<dbReference type="Gene3D" id="1.10.510.10">
    <property type="entry name" value="Transferase(Phosphotransferase) domain 1"/>
    <property type="match status" value="1"/>
</dbReference>
<evidence type="ECO:0000256" key="7">
    <source>
        <dbReference type="ARBA" id="ARBA00022692"/>
    </source>
</evidence>
<comment type="subcellular location">
    <subcellularLocation>
        <location evidence="1">Membrane</location>
        <topology evidence="1">Single-pass type I membrane protein</topology>
    </subcellularLocation>
</comment>
<gene>
    <name evidence="22" type="ORF">JRO89_XS06G0032100</name>
</gene>
<evidence type="ECO:0000256" key="18">
    <source>
        <dbReference type="ARBA" id="ARBA00048679"/>
    </source>
</evidence>
<dbReference type="Proteomes" id="UP000827721">
    <property type="component" value="Unassembled WGS sequence"/>
</dbReference>
<evidence type="ECO:0000256" key="6">
    <source>
        <dbReference type="ARBA" id="ARBA00022679"/>
    </source>
</evidence>
<evidence type="ECO:0000256" key="3">
    <source>
        <dbReference type="ARBA" id="ARBA00022527"/>
    </source>
</evidence>
<keyword evidence="10 19" id="KW-0547">Nucleotide-binding</keyword>
<evidence type="ECO:0000313" key="22">
    <source>
        <dbReference type="EMBL" id="KAH7568682.1"/>
    </source>
</evidence>
<dbReference type="InterPro" id="IPR011009">
    <property type="entry name" value="Kinase-like_dom_sf"/>
</dbReference>
<evidence type="ECO:0000256" key="13">
    <source>
        <dbReference type="ARBA" id="ARBA00022989"/>
    </source>
</evidence>
<dbReference type="Pfam" id="PF07714">
    <property type="entry name" value="PK_Tyr_Ser-Thr"/>
    <property type="match status" value="1"/>
</dbReference>
<evidence type="ECO:0000256" key="14">
    <source>
        <dbReference type="ARBA" id="ARBA00023136"/>
    </source>
</evidence>
<keyword evidence="8" id="KW-0732">Signal</keyword>
<comment type="catalytic activity">
    <reaction evidence="17">
        <text>L-threonyl-[protein] + ATP = O-phospho-L-threonyl-[protein] + ADP + H(+)</text>
        <dbReference type="Rhea" id="RHEA:46608"/>
        <dbReference type="Rhea" id="RHEA-COMP:11060"/>
        <dbReference type="Rhea" id="RHEA-COMP:11605"/>
        <dbReference type="ChEBI" id="CHEBI:15378"/>
        <dbReference type="ChEBI" id="CHEBI:30013"/>
        <dbReference type="ChEBI" id="CHEBI:30616"/>
        <dbReference type="ChEBI" id="CHEBI:61977"/>
        <dbReference type="ChEBI" id="CHEBI:456216"/>
        <dbReference type="EC" id="2.7.11.1"/>
    </reaction>
</comment>
<evidence type="ECO:0000256" key="5">
    <source>
        <dbReference type="ARBA" id="ARBA00022614"/>
    </source>
</evidence>
<dbReference type="InterPro" id="IPR032675">
    <property type="entry name" value="LRR_dom_sf"/>
</dbReference>
<evidence type="ECO:0000256" key="2">
    <source>
        <dbReference type="ARBA" id="ARBA00012513"/>
    </source>
</evidence>
<dbReference type="PROSITE" id="PS00107">
    <property type="entry name" value="PROTEIN_KINASE_ATP"/>
    <property type="match status" value="1"/>
</dbReference>
<keyword evidence="3" id="KW-0723">Serine/threonine-protein kinase</keyword>
<evidence type="ECO:0000256" key="8">
    <source>
        <dbReference type="ARBA" id="ARBA00022729"/>
    </source>
</evidence>
<comment type="caution">
    <text evidence="22">The sequence shown here is derived from an EMBL/GenBank/DDBJ whole genome shotgun (WGS) entry which is preliminary data.</text>
</comment>
<evidence type="ECO:0000256" key="15">
    <source>
        <dbReference type="ARBA" id="ARBA00023170"/>
    </source>
</evidence>
<keyword evidence="9" id="KW-0677">Repeat</keyword>